<dbReference type="PROSITE" id="PS50932">
    <property type="entry name" value="HTH_LACI_2"/>
    <property type="match status" value="1"/>
</dbReference>
<evidence type="ECO:0000256" key="1">
    <source>
        <dbReference type="ARBA" id="ARBA00023015"/>
    </source>
</evidence>
<dbReference type="InterPro" id="IPR012939">
    <property type="entry name" value="Glyco_hydro_92"/>
</dbReference>
<keyword evidence="3" id="KW-0804">Transcription</keyword>
<evidence type="ECO:0000256" key="2">
    <source>
        <dbReference type="ARBA" id="ARBA00023125"/>
    </source>
</evidence>
<dbReference type="RefSeq" id="WP_119425647.1">
    <property type="nucleotide sequence ID" value="NZ_QQXK01000031.1"/>
</dbReference>
<dbReference type="AlphaFoldDB" id="A0A399J873"/>
<dbReference type="Pfam" id="PF07971">
    <property type="entry name" value="Glyco_hydro_92"/>
    <property type="match status" value="1"/>
</dbReference>
<dbReference type="PANTHER" id="PTHR30146:SF109">
    <property type="entry name" value="HTH-TYPE TRANSCRIPTIONAL REGULATOR GALS"/>
    <property type="match status" value="1"/>
</dbReference>
<sequence>MSAEEPGKGPARRATISDVAAAAGVSVGTVSRVLNGHAEVAAERRAAVEHAITRLGYRRNVAAARLRRGEGTALGLLVEDVADPFYTQIHRAVEDAALERGWTLLVASGAGEPSRARTQLAALAAHGVNAMLATLPVGLGAAEAASLIGAGTPLVLIDRPARGEADSVVTANREGAAAGVAELLRRGHRRIACLVDRGELHTAREREAGYREAMDAAGLPVERGWVVRNAADPGVDLAGELGRLLGGEAPVTGLSASNNRITARTLGPFTPPAGVATVGRRSADFWIKNGHIPFYSEREPGLGQQFEEYRHGGSASMEFAVSDASIGNAAARTGRDGGEAFRERGTNWQRLWNPDVKLTGGFTGMVNAVRPDGSFVSVPEKSTVLDSGFHEGTAWQYQWMAMQDVEGLQKKMGGREEFLKRLDYHFSMNDLKAKPGATPAGWARGGSDYYSSIGYHPGNEHTIMNPWLYNAVGQPAKVNDVLAANLNRFPDTPAAASATTTSARSRPGTSWPRSASSP</sequence>
<evidence type="ECO:0000256" key="4">
    <source>
        <dbReference type="SAM" id="MobiDB-lite"/>
    </source>
</evidence>
<dbReference type="Proteomes" id="UP000265419">
    <property type="component" value="Unassembled WGS sequence"/>
</dbReference>
<keyword evidence="7" id="KW-1185">Reference proteome</keyword>
<dbReference type="CDD" id="cd01392">
    <property type="entry name" value="HTH_LacI"/>
    <property type="match status" value="1"/>
</dbReference>
<dbReference type="CDD" id="cd06267">
    <property type="entry name" value="PBP1_LacI_sugar_binding-like"/>
    <property type="match status" value="1"/>
</dbReference>
<name>A0A399J873_9MICC</name>
<dbReference type="SUPFAM" id="SSF53822">
    <property type="entry name" value="Periplasmic binding protein-like I"/>
    <property type="match status" value="1"/>
</dbReference>
<feature type="region of interest" description="Disordered" evidence="4">
    <location>
        <begin position="491"/>
        <end position="518"/>
    </location>
</feature>
<keyword evidence="1" id="KW-0805">Transcription regulation</keyword>
<dbReference type="PRINTS" id="PR00036">
    <property type="entry name" value="HTHLACI"/>
</dbReference>
<proteinExistence type="predicted"/>
<evidence type="ECO:0000313" key="6">
    <source>
        <dbReference type="EMBL" id="RII41280.1"/>
    </source>
</evidence>
<dbReference type="GO" id="GO:0003700">
    <property type="term" value="F:DNA-binding transcription factor activity"/>
    <property type="evidence" value="ECO:0007669"/>
    <property type="project" value="TreeGrafter"/>
</dbReference>
<dbReference type="InterPro" id="IPR001761">
    <property type="entry name" value="Peripla_BP/Lac1_sug-bd_dom"/>
</dbReference>
<dbReference type="Pfam" id="PF00356">
    <property type="entry name" value="LacI"/>
    <property type="match status" value="1"/>
</dbReference>
<dbReference type="InterPro" id="IPR000843">
    <property type="entry name" value="HTH_LacI"/>
</dbReference>
<accession>A0A399J873</accession>
<dbReference type="EMBL" id="QQXK01000031">
    <property type="protein sequence ID" value="RII41280.1"/>
    <property type="molecule type" value="Genomic_DNA"/>
</dbReference>
<evidence type="ECO:0000259" key="5">
    <source>
        <dbReference type="PROSITE" id="PS50932"/>
    </source>
</evidence>
<dbReference type="InterPro" id="IPR010982">
    <property type="entry name" value="Lambda_DNA-bd_dom_sf"/>
</dbReference>
<evidence type="ECO:0000313" key="7">
    <source>
        <dbReference type="Proteomes" id="UP000265419"/>
    </source>
</evidence>
<dbReference type="PROSITE" id="PS00356">
    <property type="entry name" value="HTH_LACI_1"/>
    <property type="match status" value="1"/>
</dbReference>
<dbReference type="InterPro" id="IPR028082">
    <property type="entry name" value="Peripla_BP_I"/>
</dbReference>
<gene>
    <name evidence="6" type="ORF">DWB68_13525</name>
</gene>
<evidence type="ECO:0000256" key="3">
    <source>
        <dbReference type="ARBA" id="ARBA00023163"/>
    </source>
</evidence>
<reference evidence="6 7" key="1">
    <citation type="submission" date="2018-07" db="EMBL/GenBank/DDBJ databases">
        <title>Arthrobacter sp. nov., isolated from raw cow's milk with high bacterial count.</title>
        <authorList>
            <person name="Hahne J."/>
            <person name="Isele D."/>
            <person name="Lipski A."/>
        </authorList>
    </citation>
    <scope>NUCLEOTIDE SEQUENCE [LARGE SCALE GENOMIC DNA]</scope>
    <source>
        <strain evidence="6 7">JZ R-35</strain>
    </source>
</reference>
<dbReference type="PANTHER" id="PTHR30146">
    <property type="entry name" value="LACI-RELATED TRANSCRIPTIONAL REPRESSOR"/>
    <property type="match status" value="1"/>
</dbReference>
<dbReference type="Gene3D" id="1.10.260.40">
    <property type="entry name" value="lambda repressor-like DNA-binding domains"/>
    <property type="match status" value="1"/>
</dbReference>
<dbReference type="GO" id="GO:0000976">
    <property type="term" value="F:transcription cis-regulatory region binding"/>
    <property type="evidence" value="ECO:0007669"/>
    <property type="project" value="TreeGrafter"/>
</dbReference>
<dbReference type="Gene3D" id="3.40.50.2300">
    <property type="match status" value="2"/>
</dbReference>
<feature type="domain" description="HTH lacI-type" evidence="5">
    <location>
        <begin position="14"/>
        <end position="68"/>
    </location>
</feature>
<comment type="caution">
    <text evidence="6">The sequence shown here is derived from an EMBL/GenBank/DDBJ whole genome shotgun (WGS) entry which is preliminary data.</text>
</comment>
<organism evidence="6 7">
    <name type="scientific">Galactobacter valiniphilus</name>
    <dbReference type="NCBI Taxonomy" id="2676122"/>
    <lineage>
        <taxon>Bacteria</taxon>
        <taxon>Bacillati</taxon>
        <taxon>Actinomycetota</taxon>
        <taxon>Actinomycetes</taxon>
        <taxon>Micrococcales</taxon>
        <taxon>Micrococcaceae</taxon>
        <taxon>Galactobacter</taxon>
    </lineage>
</organism>
<keyword evidence="2 6" id="KW-0238">DNA-binding</keyword>
<dbReference type="SMART" id="SM00354">
    <property type="entry name" value="HTH_LACI"/>
    <property type="match status" value="1"/>
</dbReference>
<dbReference type="Gene3D" id="1.20.1610.10">
    <property type="entry name" value="alpha-1,2-mannosidases domains"/>
    <property type="match status" value="1"/>
</dbReference>
<feature type="compositionally biased region" description="Low complexity" evidence="4">
    <location>
        <begin position="492"/>
        <end position="510"/>
    </location>
</feature>
<dbReference type="SUPFAM" id="SSF47413">
    <property type="entry name" value="lambda repressor-like DNA-binding domains"/>
    <property type="match status" value="1"/>
</dbReference>
<protein>
    <submittedName>
        <fullName evidence="6">LacI family DNA-binding transcriptional regulator</fullName>
    </submittedName>
</protein>
<dbReference type="Pfam" id="PF00532">
    <property type="entry name" value="Peripla_BP_1"/>
    <property type="match status" value="1"/>
</dbReference>